<sequence>MSHTARDAELEPVPCPPCLVALLTGGGTEPHGCLLTTTLAVDGTRIVILAREMDCRCRCPSAEESAALKTARAQARGGRAE</sequence>
<dbReference type="EMBL" id="WMBF01000006">
    <property type="protein sequence ID" value="MBW5420250.1"/>
    <property type="molecule type" value="Genomic_DNA"/>
</dbReference>
<name>A0ABS6YFR3_9ACTN</name>
<reference evidence="1 2" key="1">
    <citation type="submission" date="2019-11" db="EMBL/GenBank/DDBJ databases">
        <authorList>
            <person name="Ay H."/>
        </authorList>
    </citation>
    <scope>NUCLEOTIDE SEQUENCE [LARGE SCALE GENOMIC DNA]</scope>
    <source>
        <strain evidence="1 2">BG9H</strain>
    </source>
</reference>
<keyword evidence="2" id="KW-1185">Reference proteome</keyword>
<dbReference type="Proteomes" id="UP001197114">
    <property type="component" value="Unassembled WGS sequence"/>
</dbReference>
<organism evidence="1 2">
    <name type="scientific">Streptomyces anatolicus</name>
    <dbReference type="NCBI Taxonomy" id="2675858"/>
    <lineage>
        <taxon>Bacteria</taxon>
        <taxon>Bacillati</taxon>
        <taxon>Actinomycetota</taxon>
        <taxon>Actinomycetes</taxon>
        <taxon>Kitasatosporales</taxon>
        <taxon>Streptomycetaceae</taxon>
        <taxon>Streptomyces</taxon>
    </lineage>
</organism>
<evidence type="ECO:0000313" key="2">
    <source>
        <dbReference type="Proteomes" id="UP001197114"/>
    </source>
</evidence>
<dbReference type="RefSeq" id="WP_219686755.1">
    <property type="nucleotide sequence ID" value="NZ_WMBF01000006.1"/>
</dbReference>
<proteinExistence type="predicted"/>
<protein>
    <submittedName>
        <fullName evidence="1">Uncharacterized protein</fullName>
    </submittedName>
</protein>
<comment type="caution">
    <text evidence="1">The sequence shown here is derived from an EMBL/GenBank/DDBJ whole genome shotgun (WGS) entry which is preliminary data.</text>
</comment>
<gene>
    <name evidence="1" type="ORF">GKQ77_01525</name>
</gene>
<accession>A0ABS6YFR3</accession>
<evidence type="ECO:0000313" key="1">
    <source>
        <dbReference type="EMBL" id="MBW5420250.1"/>
    </source>
</evidence>